<accession>A0A6C0JR89</accession>
<dbReference type="AlphaFoldDB" id="A0A6C0JR89"/>
<protein>
    <submittedName>
        <fullName evidence="1">Uncharacterized protein</fullName>
    </submittedName>
</protein>
<organism evidence="1">
    <name type="scientific">viral metagenome</name>
    <dbReference type="NCBI Taxonomy" id="1070528"/>
    <lineage>
        <taxon>unclassified sequences</taxon>
        <taxon>metagenomes</taxon>
        <taxon>organismal metagenomes</taxon>
    </lineage>
</organism>
<proteinExistence type="predicted"/>
<name>A0A6C0JR89_9ZZZZ</name>
<dbReference type="EMBL" id="MN740433">
    <property type="protein sequence ID" value="QHU06398.1"/>
    <property type="molecule type" value="Genomic_DNA"/>
</dbReference>
<evidence type="ECO:0000313" key="1">
    <source>
        <dbReference type="EMBL" id="QHU06398.1"/>
    </source>
</evidence>
<sequence length="324" mass="36858">MALEITNNRILKFYENNPSINFEAINLSFIDLFEKLLLNDPYSQSISNFSNIPVMQNTQTKFMNELGDVFNKFRDNNTSEKHNDKQLSTILTKIYNSAEVHNPNRSNPINGLILLKRQRKSNILIDNKNSEENISIDDVQTFLTSIDEQNCNGIFISQRSGICGKKNYQIEIHNNNIIVYVHNGEYCPSKIEAAVDIIDQLSSKLQTFKHQNDNDCTIPKDMLDTINNEYQLFLSQKTAVVDVFKESQKKVLSQIDEIRFPTLDKYLATKYSAPIQKPGLKCDLCKSFSANNLKALAAHKRGCIRKLTPSVVSISPITVPSSIK</sequence>
<reference evidence="1" key="1">
    <citation type="journal article" date="2020" name="Nature">
        <title>Giant virus diversity and host interactions through global metagenomics.</title>
        <authorList>
            <person name="Schulz F."/>
            <person name="Roux S."/>
            <person name="Paez-Espino D."/>
            <person name="Jungbluth S."/>
            <person name="Walsh D.A."/>
            <person name="Denef V.J."/>
            <person name="McMahon K.D."/>
            <person name="Konstantinidis K.T."/>
            <person name="Eloe-Fadrosh E.A."/>
            <person name="Kyrpides N.C."/>
            <person name="Woyke T."/>
        </authorList>
    </citation>
    <scope>NUCLEOTIDE SEQUENCE</scope>
    <source>
        <strain evidence="1">GVMAG-M-3300027747-57</strain>
    </source>
</reference>